<dbReference type="Pfam" id="PF08241">
    <property type="entry name" value="Methyltransf_11"/>
    <property type="match status" value="1"/>
</dbReference>
<reference evidence="4" key="2">
    <citation type="submission" date="2020-05" db="UniProtKB">
        <authorList>
            <consortium name="EnsemblMetazoa"/>
        </authorList>
    </citation>
    <scope>IDENTIFICATION</scope>
    <source>
        <strain evidence="4">wikel</strain>
    </source>
</reference>
<dbReference type="VEuPathDB" id="VectorBase:ISCW012333"/>
<dbReference type="HOGENOM" id="CLU_712281_0_0_1"/>
<dbReference type="PaxDb" id="6945-B7QB00"/>
<dbReference type="Proteomes" id="UP000001555">
    <property type="component" value="Unassembled WGS sequence"/>
</dbReference>
<protein>
    <recommendedName>
        <fullName evidence="2">Methyltransferase type 11 domain-containing protein</fullName>
    </recommendedName>
</protein>
<dbReference type="InterPro" id="IPR052356">
    <property type="entry name" value="Thiol_S-MT"/>
</dbReference>
<dbReference type="Gene3D" id="3.40.50.150">
    <property type="entry name" value="Vaccinia Virus protein VP39"/>
    <property type="match status" value="1"/>
</dbReference>
<dbReference type="EnsemblMetazoa" id="ISCW012333-RA">
    <property type="protein sequence ID" value="ISCW012333-PA"/>
    <property type="gene ID" value="ISCW012333"/>
</dbReference>
<evidence type="ECO:0000313" key="4">
    <source>
        <dbReference type="EnsemblMetazoa" id="ISCW012333-PA"/>
    </source>
</evidence>
<dbReference type="GO" id="GO:0008168">
    <property type="term" value="F:methyltransferase activity"/>
    <property type="evidence" value="ECO:0000318"/>
    <property type="project" value="GO_Central"/>
</dbReference>
<accession>B7QB00</accession>
<dbReference type="VEuPathDB" id="VectorBase:ISCI012333"/>
<dbReference type="EMBL" id="DS898136">
    <property type="protein sequence ID" value="EEC16022.1"/>
    <property type="molecule type" value="Genomic_DNA"/>
</dbReference>
<name>B7QB00_IXOSC</name>
<dbReference type="VEuPathDB" id="VectorBase:ISCP_033660"/>
<reference evidence="3 5" key="1">
    <citation type="submission" date="2008-03" db="EMBL/GenBank/DDBJ databases">
        <title>Annotation of Ixodes scapularis.</title>
        <authorList>
            <consortium name="Ixodes scapularis Genome Project Consortium"/>
            <person name="Caler E."/>
            <person name="Hannick L.I."/>
            <person name="Bidwell S."/>
            <person name="Joardar V."/>
            <person name="Thiagarajan M."/>
            <person name="Amedeo P."/>
            <person name="Galinsky K.J."/>
            <person name="Schobel S."/>
            <person name="Inman J."/>
            <person name="Hostetler J."/>
            <person name="Miller J."/>
            <person name="Hammond M."/>
            <person name="Megy K."/>
            <person name="Lawson D."/>
            <person name="Kodira C."/>
            <person name="Sutton G."/>
            <person name="Meyer J."/>
            <person name="Hill C.A."/>
            <person name="Birren B."/>
            <person name="Nene V."/>
            <person name="Collins F."/>
            <person name="Alarcon-Chaidez F."/>
            <person name="Wikel S."/>
            <person name="Strausberg R."/>
        </authorList>
    </citation>
    <scope>NUCLEOTIDE SEQUENCE [LARGE SCALE GENOMIC DNA]</scope>
    <source>
        <strain evidence="5">Wikel</strain>
        <strain evidence="3">Wikel colony</strain>
    </source>
</reference>
<dbReference type="InParanoid" id="B7QB00"/>
<dbReference type="InterPro" id="IPR029063">
    <property type="entry name" value="SAM-dependent_MTases_sf"/>
</dbReference>
<dbReference type="EMBL" id="ABJB010664850">
    <property type="status" value="NOT_ANNOTATED_CDS"/>
    <property type="molecule type" value="Genomic_DNA"/>
</dbReference>
<evidence type="ECO:0000259" key="2">
    <source>
        <dbReference type="Pfam" id="PF08241"/>
    </source>
</evidence>
<dbReference type="PANTHER" id="PTHR45036:SF1">
    <property type="entry name" value="METHYLTRANSFERASE LIKE 7A"/>
    <property type="match status" value="1"/>
</dbReference>
<dbReference type="CDD" id="cd02440">
    <property type="entry name" value="AdoMet_MTases"/>
    <property type="match status" value="1"/>
</dbReference>
<dbReference type="VEuPathDB" id="VectorBase:ISCP_012635"/>
<feature type="domain" description="Methyltransferase type 11" evidence="2">
    <location>
        <begin position="190"/>
        <end position="287"/>
    </location>
</feature>
<keyword evidence="1" id="KW-1133">Transmembrane helix</keyword>
<gene>
    <name evidence="3" type="ORF">IscW_ISCW012333</name>
</gene>
<feature type="transmembrane region" description="Helical" evidence="1">
    <location>
        <begin position="113"/>
        <end position="133"/>
    </location>
</feature>
<dbReference type="SUPFAM" id="SSF53335">
    <property type="entry name" value="S-adenosyl-L-methionine-dependent methyltransferases"/>
    <property type="match status" value="1"/>
</dbReference>
<dbReference type="EMBL" id="ABJB010411385">
    <property type="status" value="NOT_ANNOTATED_CDS"/>
    <property type="molecule type" value="Genomic_DNA"/>
</dbReference>
<dbReference type="EMBL" id="ABJB010743055">
    <property type="status" value="NOT_ANNOTATED_CDS"/>
    <property type="molecule type" value="Genomic_DNA"/>
</dbReference>
<dbReference type="AlphaFoldDB" id="B7QB00"/>
<dbReference type="PANTHER" id="PTHR45036">
    <property type="entry name" value="METHYLTRANSFERASE LIKE 7B"/>
    <property type="match status" value="1"/>
</dbReference>
<dbReference type="EMBL" id="ABJB010824533">
    <property type="status" value="NOT_ANNOTATED_CDS"/>
    <property type="molecule type" value="Genomic_DNA"/>
</dbReference>
<dbReference type="EMBL" id="ABJB010027030">
    <property type="status" value="NOT_ANNOTATED_CDS"/>
    <property type="molecule type" value="Genomic_DNA"/>
</dbReference>
<keyword evidence="1" id="KW-0812">Transmembrane</keyword>
<evidence type="ECO:0000313" key="5">
    <source>
        <dbReference type="Proteomes" id="UP000001555"/>
    </source>
</evidence>
<proteinExistence type="predicted"/>
<dbReference type="GO" id="GO:0008757">
    <property type="term" value="F:S-adenosylmethionine-dependent methyltransferase activity"/>
    <property type="evidence" value="ECO:0007669"/>
    <property type="project" value="InterPro"/>
</dbReference>
<organism>
    <name type="scientific">Ixodes scapularis</name>
    <name type="common">Black-legged tick</name>
    <name type="synonym">Deer tick</name>
    <dbReference type="NCBI Taxonomy" id="6945"/>
    <lineage>
        <taxon>Eukaryota</taxon>
        <taxon>Metazoa</taxon>
        <taxon>Ecdysozoa</taxon>
        <taxon>Arthropoda</taxon>
        <taxon>Chelicerata</taxon>
        <taxon>Arachnida</taxon>
        <taxon>Acari</taxon>
        <taxon>Parasitiformes</taxon>
        <taxon>Ixodida</taxon>
        <taxon>Ixodoidea</taxon>
        <taxon>Ixodidae</taxon>
        <taxon>Ixodinae</taxon>
        <taxon>Ixodes</taxon>
    </lineage>
</organism>
<sequence>MGGRLVFLEHVAHPEASWGFILQRLLDPLWSVVFGGCYLTRRTGDVLAKAGFAQLELAHEFLPVPAVLSPHVYGFASIGPSPDTCDRKSSFLPAVFLETATFRGRTMGLLTNFAANLFLYASLALGLLLLVPLKLSQELRSAYFARFFLPVLNHLCRDRFNDIRRRAVSQLNDLVSQDDALKEEDSISVLEIGAGFGVNFEHITRPVRYSNVEHQQELEESFQVNLRKNSNVKLERWITRCGECMPDVPDASVDAVLLTYILCSTTDVDRVLAECKRVLVKGGRLVFLEHVAQPEGSWSFTVQRLLDPLWSHVFCGCHLTRRTGDVLAKAGFAQLELTEEYMAAPFVLSPHVYGFAVMGDYEPEPCPSPKRFFGMLAENERQALLKLE</sequence>
<dbReference type="OrthoDB" id="6423379at2759"/>
<keyword evidence="5" id="KW-1185">Reference proteome</keyword>
<keyword evidence="1" id="KW-0472">Membrane</keyword>
<dbReference type="EMBL" id="ABJB010721184">
    <property type="status" value="NOT_ANNOTATED_CDS"/>
    <property type="molecule type" value="Genomic_DNA"/>
</dbReference>
<dbReference type="STRING" id="6945.B7QB00"/>
<evidence type="ECO:0000313" key="3">
    <source>
        <dbReference type="EMBL" id="EEC16022.1"/>
    </source>
</evidence>
<dbReference type="InterPro" id="IPR013216">
    <property type="entry name" value="Methyltransf_11"/>
</dbReference>
<dbReference type="EMBL" id="ABJB010674376">
    <property type="status" value="NOT_ANNOTATED_CDS"/>
    <property type="molecule type" value="Genomic_DNA"/>
</dbReference>
<evidence type="ECO:0000256" key="1">
    <source>
        <dbReference type="SAM" id="Phobius"/>
    </source>
</evidence>